<protein>
    <submittedName>
        <fullName evidence="2">Uncharacterized protein</fullName>
    </submittedName>
</protein>
<dbReference type="AlphaFoldDB" id="A0A7S3MWI8"/>
<name>A0A7S3MWI8_9SPIT</name>
<sequence length="189" mass="21765">MYEGEWINDVYHGHGKETWDYNSISYEGDFKEGQKTGKGKFDFEGNSYEGDFINGQFHGFGKYYFVDSGKVYTGQFIENNIEGEGRMDWSDGSYYIGDFVNGKMEGKGIKTFANGNSFEGLWKNNLQHGQGTYYNAKTDKATQEVYREGKKWTWAKNGSDKQSKKVNLGFGQTDREVAEKKWNKFTKVH</sequence>
<proteinExistence type="predicted"/>
<dbReference type="Pfam" id="PF02493">
    <property type="entry name" value="MORN"/>
    <property type="match status" value="6"/>
</dbReference>
<gene>
    <name evidence="2" type="ORF">SINC0208_LOCUS5882</name>
</gene>
<accession>A0A7S3MWI8</accession>
<reference evidence="2" key="1">
    <citation type="submission" date="2021-01" db="EMBL/GenBank/DDBJ databases">
        <authorList>
            <person name="Corre E."/>
            <person name="Pelletier E."/>
            <person name="Niang G."/>
            <person name="Scheremetjew M."/>
            <person name="Finn R."/>
            <person name="Kale V."/>
            <person name="Holt S."/>
            <person name="Cochrane G."/>
            <person name="Meng A."/>
            <person name="Brown T."/>
            <person name="Cohen L."/>
        </authorList>
    </citation>
    <scope>NUCLEOTIDE SEQUENCE</scope>
    <source>
        <strain evidence="2">S3</strain>
    </source>
</reference>
<dbReference type="PANTHER" id="PTHR43215:SF14">
    <property type="entry name" value="RADIAL SPOKE HEAD 1 HOMOLOG"/>
    <property type="match status" value="1"/>
</dbReference>
<dbReference type="SMART" id="SM00698">
    <property type="entry name" value="MORN"/>
    <property type="match status" value="6"/>
</dbReference>
<dbReference type="InterPro" id="IPR003409">
    <property type="entry name" value="MORN"/>
</dbReference>
<evidence type="ECO:0000256" key="1">
    <source>
        <dbReference type="ARBA" id="ARBA00022737"/>
    </source>
</evidence>
<keyword evidence="1" id="KW-0677">Repeat</keyword>
<dbReference type="SUPFAM" id="SSF82185">
    <property type="entry name" value="Histone H3 K4-specific methyltransferase SET7/9 N-terminal domain"/>
    <property type="match status" value="1"/>
</dbReference>
<evidence type="ECO:0000313" key="2">
    <source>
        <dbReference type="EMBL" id="CAE0325257.1"/>
    </source>
</evidence>
<dbReference type="Gene3D" id="2.20.110.10">
    <property type="entry name" value="Histone H3 K4-specific methyltransferase SET7/9 N-terminal domain"/>
    <property type="match status" value="2"/>
</dbReference>
<dbReference type="PANTHER" id="PTHR43215">
    <property type="entry name" value="RADIAL SPOKE HEAD 1 HOMOLOG"/>
    <property type="match status" value="1"/>
</dbReference>
<organism evidence="2">
    <name type="scientific">Strombidium inclinatum</name>
    <dbReference type="NCBI Taxonomy" id="197538"/>
    <lineage>
        <taxon>Eukaryota</taxon>
        <taxon>Sar</taxon>
        <taxon>Alveolata</taxon>
        <taxon>Ciliophora</taxon>
        <taxon>Intramacronucleata</taxon>
        <taxon>Spirotrichea</taxon>
        <taxon>Oligotrichia</taxon>
        <taxon>Strombidiidae</taxon>
        <taxon>Strombidium</taxon>
    </lineage>
</organism>
<dbReference type="EMBL" id="HBIH01014394">
    <property type="protein sequence ID" value="CAE0325257.1"/>
    <property type="molecule type" value="Transcribed_RNA"/>
</dbReference>